<name>A0A5E8BJ45_9ASCO</name>
<dbReference type="RefSeq" id="XP_031852536.1">
    <property type="nucleotide sequence ID" value="XM_031996645.1"/>
</dbReference>
<protein>
    <recommendedName>
        <fullName evidence="3">Enoyl-CoA hydratase</fullName>
    </recommendedName>
</protein>
<evidence type="ECO:0000313" key="2">
    <source>
        <dbReference type="Proteomes" id="UP000398389"/>
    </source>
</evidence>
<dbReference type="GO" id="GO:0005777">
    <property type="term" value="C:peroxisome"/>
    <property type="evidence" value="ECO:0007669"/>
    <property type="project" value="TreeGrafter"/>
</dbReference>
<dbReference type="PANTHER" id="PTHR11941">
    <property type="entry name" value="ENOYL-COA HYDRATASE-RELATED"/>
    <property type="match status" value="1"/>
</dbReference>
<keyword evidence="2" id="KW-1185">Reference proteome</keyword>
<gene>
    <name evidence="1" type="ORF">SAPINGB_P001925</name>
</gene>
<dbReference type="CDD" id="cd06558">
    <property type="entry name" value="crotonase-like"/>
    <property type="match status" value="1"/>
</dbReference>
<dbReference type="GO" id="GO:0006635">
    <property type="term" value="P:fatty acid beta-oxidation"/>
    <property type="evidence" value="ECO:0007669"/>
    <property type="project" value="TreeGrafter"/>
</dbReference>
<dbReference type="AlphaFoldDB" id="A0A5E8BJ45"/>
<dbReference type="InterPro" id="IPR029045">
    <property type="entry name" value="ClpP/crotonase-like_dom_sf"/>
</dbReference>
<dbReference type="OrthoDB" id="1696280at2759"/>
<sequence>MSFPIAFPSSEKPWVYVSVSADDSYYLLEYNSPPDNRYTQDFVIAYLDALDYIRTKGTPRILVTTSRIPKFFSNGLDFEAAISTKGFFPNYYYRLMRTILLFPWPTVALINGHAFAAGFMVAACHDYRVMNPSKGFVCMNEVAFGADLKPPMMSIFRVKFGTQLTAKITLRAHRFPGAEALETGIVDALGGLPEVETLIKHKEISSYVKSPSYAAIRIELLKEVIADTWRYDEDIAKEKRDLESREAYFSKREKEIDAKLSKL</sequence>
<dbReference type="PANTHER" id="PTHR11941:SF75">
    <property type="entry name" value="ENOYL-COA HYDRATASE_ISOMERASE FAMILY PROTEIN"/>
    <property type="match status" value="1"/>
</dbReference>
<dbReference type="GO" id="GO:0004165">
    <property type="term" value="F:delta(3)-delta(2)-enoyl-CoA isomerase activity"/>
    <property type="evidence" value="ECO:0007669"/>
    <property type="project" value="TreeGrafter"/>
</dbReference>
<evidence type="ECO:0000313" key="1">
    <source>
        <dbReference type="EMBL" id="VVT48735.1"/>
    </source>
</evidence>
<proteinExistence type="predicted"/>
<accession>A0A5E8BJ45</accession>
<evidence type="ECO:0008006" key="3">
    <source>
        <dbReference type="Google" id="ProtNLM"/>
    </source>
</evidence>
<dbReference type="Gene3D" id="3.90.226.10">
    <property type="entry name" value="2-enoyl-CoA Hydratase, Chain A, domain 1"/>
    <property type="match status" value="1"/>
</dbReference>
<organism evidence="1 2">
    <name type="scientific">Magnusiomyces paraingens</name>
    <dbReference type="NCBI Taxonomy" id="2606893"/>
    <lineage>
        <taxon>Eukaryota</taxon>
        <taxon>Fungi</taxon>
        <taxon>Dikarya</taxon>
        <taxon>Ascomycota</taxon>
        <taxon>Saccharomycotina</taxon>
        <taxon>Dipodascomycetes</taxon>
        <taxon>Dipodascales</taxon>
        <taxon>Dipodascaceae</taxon>
        <taxon>Magnusiomyces</taxon>
    </lineage>
</organism>
<dbReference type="SUPFAM" id="SSF52096">
    <property type="entry name" value="ClpP/crotonase"/>
    <property type="match status" value="1"/>
</dbReference>
<dbReference type="GeneID" id="43580745"/>
<dbReference type="EMBL" id="CABVLU010000002">
    <property type="protein sequence ID" value="VVT48735.1"/>
    <property type="molecule type" value="Genomic_DNA"/>
</dbReference>
<dbReference type="InterPro" id="IPR001753">
    <property type="entry name" value="Enoyl-CoA_hydra/iso"/>
</dbReference>
<dbReference type="Pfam" id="PF00378">
    <property type="entry name" value="ECH_1"/>
    <property type="match status" value="1"/>
</dbReference>
<reference evidence="1 2" key="1">
    <citation type="submission" date="2019-09" db="EMBL/GenBank/DDBJ databases">
        <authorList>
            <person name="Brejova B."/>
        </authorList>
    </citation>
    <scope>NUCLEOTIDE SEQUENCE [LARGE SCALE GENOMIC DNA]</scope>
</reference>
<dbReference type="Proteomes" id="UP000398389">
    <property type="component" value="Unassembled WGS sequence"/>
</dbReference>